<evidence type="ECO:0000313" key="2">
    <source>
        <dbReference type="Proteomes" id="UP001431963"/>
    </source>
</evidence>
<gene>
    <name evidence="1" type="ORF">V6590_13095</name>
</gene>
<proteinExistence type="predicted"/>
<reference evidence="1" key="1">
    <citation type="submission" date="2024-02" db="EMBL/GenBank/DDBJ databases">
        <title>Genome sequences of strain Gemmobacter sp. JM10B15.</title>
        <authorList>
            <person name="Zhang M."/>
        </authorList>
    </citation>
    <scope>NUCLEOTIDE SEQUENCE</scope>
    <source>
        <strain evidence="1">JM10B15</strain>
    </source>
</reference>
<keyword evidence="2" id="KW-1185">Reference proteome</keyword>
<name>A0ABU8BXT9_9RHOB</name>
<organism evidence="1 2">
    <name type="scientific">Gemmobacter denitrificans</name>
    <dbReference type="NCBI Taxonomy" id="3123040"/>
    <lineage>
        <taxon>Bacteria</taxon>
        <taxon>Pseudomonadati</taxon>
        <taxon>Pseudomonadota</taxon>
        <taxon>Alphaproteobacteria</taxon>
        <taxon>Rhodobacterales</taxon>
        <taxon>Paracoccaceae</taxon>
        <taxon>Gemmobacter</taxon>
    </lineage>
</organism>
<comment type="caution">
    <text evidence="1">The sequence shown here is derived from an EMBL/GenBank/DDBJ whole genome shotgun (WGS) entry which is preliminary data.</text>
</comment>
<dbReference type="Proteomes" id="UP001431963">
    <property type="component" value="Unassembled WGS sequence"/>
</dbReference>
<evidence type="ECO:0000313" key="1">
    <source>
        <dbReference type="EMBL" id="MEH7829090.1"/>
    </source>
</evidence>
<dbReference type="EMBL" id="JBALHR010000007">
    <property type="protein sequence ID" value="MEH7829090.1"/>
    <property type="molecule type" value="Genomic_DNA"/>
</dbReference>
<sequence length="72" mass="7693">MRNTIWDDLLAVDHLARNEGQGGLHPRLRAAIEAAGRFPTYSSGPCGAQAAADLPQAVDFARIPPQQGRARA</sequence>
<protein>
    <submittedName>
        <fullName evidence="1">Uncharacterized protein</fullName>
    </submittedName>
</protein>
<accession>A0ABU8BXT9</accession>
<dbReference type="RefSeq" id="WP_335423789.1">
    <property type="nucleotide sequence ID" value="NZ_JBALHR010000007.1"/>
</dbReference>